<dbReference type="Proteomes" id="UP001242732">
    <property type="component" value="Chromosome"/>
</dbReference>
<reference evidence="1 2" key="1">
    <citation type="submission" date="2023-06" db="EMBL/GenBank/DDBJ databases">
        <authorList>
            <person name="Ham H."/>
            <person name="Park D.S."/>
        </authorList>
    </citation>
    <scope>NUCLEOTIDE SEQUENCE [LARGE SCALE GENOMIC DNA]</scope>
    <source>
        <strain evidence="1 2">KACC 17005</strain>
    </source>
</reference>
<evidence type="ECO:0000313" key="1">
    <source>
        <dbReference type="EMBL" id="WIY51154.1"/>
    </source>
</evidence>
<keyword evidence="2" id="KW-1185">Reference proteome</keyword>
<proteinExistence type="predicted"/>
<sequence length="220" mass="24822">MLVYIVPHYALDDEIRAYLARNFAHLRVFSAPERRFKQCVVIGTRCRPGYASKAALQMLVDAQASEEGAPMLPDSWELEPYAVPPAQPDQDQVFHAVRIDEEQLQDELARYRTSLLWEGLNQHFTQRYGACRPPLRDLTPWHLALALAAGQVVGRIEAADGRVFLIKGDTFKRKERTSTVEFDSDGNASQTVVLLDRFVPVITAIEFTPDSRLGQIVKIA</sequence>
<gene>
    <name evidence="1" type="ORF">QRO08_11525</name>
</gene>
<organism evidence="1 2">
    <name type="scientific">Paracidovorax citrulli</name>
    <name type="common">Acidovorax citrulli</name>
    <dbReference type="NCBI Taxonomy" id="80869"/>
    <lineage>
        <taxon>Bacteria</taxon>
        <taxon>Pseudomonadati</taxon>
        <taxon>Pseudomonadota</taxon>
        <taxon>Betaproteobacteria</taxon>
        <taxon>Burkholderiales</taxon>
        <taxon>Comamonadaceae</taxon>
        <taxon>Paracidovorax</taxon>
    </lineage>
</organism>
<name>A0ABY9AW39_PARCI</name>
<evidence type="ECO:0000313" key="2">
    <source>
        <dbReference type="Proteomes" id="UP001242732"/>
    </source>
</evidence>
<dbReference type="EMBL" id="CP127363">
    <property type="protein sequence ID" value="WIY51154.1"/>
    <property type="molecule type" value="Genomic_DNA"/>
</dbReference>
<protein>
    <submittedName>
        <fullName evidence="1">Uncharacterized protein</fullName>
    </submittedName>
</protein>
<accession>A0ABY9AW39</accession>
<dbReference type="RefSeq" id="WP_258868823.1">
    <property type="nucleotide sequence ID" value="NZ_CP023687.1"/>
</dbReference>